<evidence type="ECO:0000256" key="1">
    <source>
        <dbReference type="SAM" id="MobiDB-lite"/>
    </source>
</evidence>
<evidence type="ECO:0000313" key="4">
    <source>
        <dbReference type="Proteomes" id="UP001303046"/>
    </source>
</evidence>
<keyword evidence="2" id="KW-0472">Membrane</keyword>
<accession>A0ABR1DGH7</accession>
<keyword evidence="2" id="KW-1133">Transmembrane helix</keyword>
<feature type="transmembrane region" description="Helical" evidence="2">
    <location>
        <begin position="56"/>
        <end position="81"/>
    </location>
</feature>
<organism evidence="3 4">
    <name type="scientific">Necator americanus</name>
    <name type="common">Human hookworm</name>
    <dbReference type="NCBI Taxonomy" id="51031"/>
    <lineage>
        <taxon>Eukaryota</taxon>
        <taxon>Metazoa</taxon>
        <taxon>Ecdysozoa</taxon>
        <taxon>Nematoda</taxon>
        <taxon>Chromadorea</taxon>
        <taxon>Rhabditida</taxon>
        <taxon>Rhabditina</taxon>
        <taxon>Rhabditomorpha</taxon>
        <taxon>Strongyloidea</taxon>
        <taxon>Ancylostomatidae</taxon>
        <taxon>Bunostominae</taxon>
        <taxon>Necator</taxon>
    </lineage>
</organism>
<proteinExistence type="predicted"/>
<dbReference type="Proteomes" id="UP001303046">
    <property type="component" value="Unassembled WGS sequence"/>
</dbReference>
<dbReference type="EMBL" id="JAVFWL010000004">
    <property type="protein sequence ID" value="KAK6749585.1"/>
    <property type="molecule type" value="Genomic_DNA"/>
</dbReference>
<feature type="transmembrane region" description="Helical" evidence="2">
    <location>
        <begin position="136"/>
        <end position="161"/>
    </location>
</feature>
<comment type="caution">
    <text evidence="3">The sequence shown here is derived from an EMBL/GenBank/DDBJ whole genome shotgun (WGS) entry which is preliminary data.</text>
</comment>
<feature type="transmembrane region" description="Helical" evidence="2">
    <location>
        <begin position="199"/>
        <end position="222"/>
    </location>
</feature>
<feature type="region of interest" description="Disordered" evidence="1">
    <location>
        <begin position="107"/>
        <end position="127"/>
    </location>
</feature>
<evidence type="ECO:0000313" key="3">
    <source>
        <dbReference type="EMBL" id="KAK6749585.1"/>
    </source>
</evidence>
<feature type="compositionally biased region" description="Basic and acidic residues" evidence="1">
    <location>
        <begin position="107"/>
        <end position="122"/>
    </location>
</feature>
<reference evidence="3 4" key="1">
    <citation type="submission" date="2023-08" db="EMBL/GenBank/DDBJ databases">
        <title>A Necator americanus chromosomal reference genome.</title>
        <authorList>
            <person name="Ilik V."/>
            <person name="Petrzelkova K.J."/>
            <person name="Pardy F."/>
            <person name="Fuh T."/>
            <person name="Niatou-Singa F.S."/>
            <person name="Gouil Q."/>
            <person name="Baker L."/>
            <person name="Ritchie M.E."/>
            <person name="Jex A.R."/>
            <person name="Gazzola D."/>
            <person name="Li H."/>
            <person name="Toshio Fujiwara R."/>
            <person name="Zhan B."/>
            <person name="Aroian R.V."/>
            <person name="Pafco B."/>
            <person name="Schwarz E.M."/>
        </authorList>
    </citation>
    <scope>NUCLEOTIDE SEQUENCE [LARGE SCALE GENOMIC DNA]</scope>
    <source>
        <strain evidence="3 4">Aroian</strain>
        <tissue evidence="3">Whole animal</tissue>
    </source>
</reference>
<evidence type="ECO:0008006" key="5">
    <source>
        <dbReference type="Google" id="ProtNLM"/>
    </source>
</evidence>
<keyword evidence="4" id="KW-1185">Reference proteome</keyword>
<gene>
    <name evidence="3" type="primary">Necator_chrIV.g15208</name>
    <name evidence="3" type="ORF">RB195_001913</name>
</gene>
<sequence>MPQRLERTARLLCFCLNTLLFLLSIFLIVLVCLAAINAPKPDISPQPLTSYPQYIVTIILIASFSFCLFFLTTFGFISICLPGSFLMSLRISKISLQINPINLKEDSTGFDESKNPPEERKMQNPQSRKMRNCKPLIYSSSHIIGQIAMICAQLIAVAFTITVRKRLHLKLEESWEGRPGCIKGAECLPVRRFLHSESLLIVILCVLLFLQIILLIASTVVCEHRSHAERRKLLEQHEEEEDDY</sequence>
<protein>
    <recommendedName>
        <fullName evidence="5">Tetraspanin family protein</fullName>
    </recommendedName>
</protein>
<keyword evidence="2" id="KW-0812">Transmembrane</keyword>
<evidence type="ECO:0000256" key="2">
    <source>
        <dbReference type="SAM" id="Phobius"/>
    </source>
</evidence>
<name>A0ABR1DGH7_NECAM</name>
<feature type="transmembrane region" description="Helical" evidence="2">
    <location>
        <begin position="12"/>
        <end position="36"/>
    </location>
</feature>